<reference evidence="1" key="2">
    <citation type="submission" date="2015-06" db="UniProtKB">
        <authorList>
            <consortium name="EnsemblMetazoa"/>
        </authorList>
    </citation>
    <scope>IDENTIFICATION</scope>
</reference>
<sequence>MLGYPKSTLNECGYCVGNDTGLDEDYGKDCLGVCHGSAIFDCKNVCNGTAYRDKCTNQCLDEASELPESTRDCRGECIQPNLPLEQLPYRLDECGYCRLQSSELSLWFLH</sequence>
<name>T1K599_TETUR</name>
<accession>T1K599</accession>
<organism evidence="1 2">
    <name type="scientific">Tetranychus urticae</name>
    <name type="common">Two-spotted spider mite</name>
    <dbReference type="NCBI Taxonomy" id="32264"/>
    <lineage>
        <taxon>Eukaryota</taxon>
        <taxon>Metazoa</taxon>
        <taxon>Ecdysozoa</taxon>
        <taxon>Arthropoda</taxon>
        <taxon>Chelicerata</taxon>
        <taxon>Arachnida</taxon>
        <taxon>Acari</taxon>
        <taxon>Acariformes</taxon>
        <taxon>Trombidiformes</taxon>
        <taxon>Prostigmata</taxon>
        <taxon>Eleutherengona</taxon>
        <taxon>Raphignathae</taxon>
        <taxon>Tetranychoidea</taxon>
        <taxon>Tetranychidae</taxon>
        <taxon>Tetranychus</taxon>
    </lineage>
</organism>
<proteinExistence type="predicted"/>
<dbReference type="HOGENOM" id="CLU_2174143_0_0_1"/>
<evidence type="ECO:0000313" key="2">
    <source>
        <dbReference type="Proteomes" id="UP000015104"/>
    </source>
</evidence>
<dbReference type="AlphaFoldDB" id="T1K599"/>
<reference evidence="2" key="1">
    <citation type="submission" date="2011-08" db="EMBL/GenBank/DDBJ databases">
        <authorList>
            <person name="Rombauts S."/>
        </authorList>
    </citation>
    <scope>NUCLEOTIDE SEQUENCE</scope>
    <source>
        <strain evidence="2">London</strain>
    </source>
</reference>
<protein>
    <submittedName>
        <fullName evidence="1">Uncharacterized protein</fullName>
    </submittedName>
</protein>
<dbReference type="EnsemblMetazoa" id="tetur05g05520.1">
    <property type="protein sequence ID" value="tetur05g05520.1"/>
    <property type="gene ID" value="tetur05g05520"/>
</dbReference>
<dbReference type="Proteomes" id="UP000015104">
    <property type="component" value="Unassembled WGS sequence"/>
</dbReference>
<dbReference type="EMBL" id="CAEY01001585">
    <property type="status" value="NOT_ANNOTATED_CDS"/>
    <property type="molecule type" value="Genomic_DNA"/>
</dbReference>
<evidence type="ECO:0000313" key="1">
    <source>
        <dbReference type="EnsemblMetazoa" id="tetur05g05520.1"/>
    </source>
</evidence>
<keyword evidence="2" id="KW-1185">Reference proteome</keyword>